<keyword evidence="2" id="KW-1185">Reference proteome</keyword>
<evidence type="ECO:0000313" key="2">
    <source>
        <dbReference type="Proteomes" id="UP000799757"/>
    </source>
</evidence>
<dbReference type="Proteomes" id="UP000799757">
    <property type="component" value="Unassembled WGS sequence"/>
</dbReference>
<dbReference type="AlphaFoldDB" id="A0A6A6WNP8"/>
<gene>
    <name evidence="1" type="ORF">K505DRAFT_262072</name>
</gene>
<protein>
    <recommendedName>
        <fullName evidence="3">HTH psq-type domain-containing protein</fullName>
    </recommendedName>
</protein>
<reference evidence="1" key="1">
    <citation type="journal article" date="2020" name="Stud. Mycol.">
        <title>101 Dothideomycetes genomes: a test case for predicting lifestyles and emergence of pathogens.</title>
        <authorList>
            <person name="Haridas S."/>
            <person name="Albert R."/>
            <person name="Binder M."/>
            <person name="Bloem J."/>
            <person name="Labutti K."/>
            <person name="Salamov A."/>
            <person name="Andreopoulos B."/>
            <person name="Baker S."/>
            <person name="Barry K."/>
            <person name="Bills G."/>
            <person name="Bluhm B."/>
            <person name="Cannon C."/>
            <person name="Castanera R."/>
            <person name="Culley D."/>
            <person name="Daum C."/>
            <person name="Ezra D."/>
            <person name="Gonzalez J."/>
            <person name="Henrissat B."/>
            <person name="Kuo A."/>
            <person name="Liang C."/>
            <person name="Lipzen A."/>
            <person name="Lutzoni F."/>
            <person name="Magnuson J."/>
            <person name="Mondo S."/>
            <person name="Nolan M."/>
            <person name="Ohm R."/>
            <person name="Pangilinan J."/>
            <person name="Park H.-J."/>
            <person name="Ramirez L."/>
            <person name="Alfaro M."/>
            <person name="Sun H."/>
            <person name="Tritt A."/>
            <person name="Yoshinaga Y."/>
            <person name="Zwiers L.-H."/>
            <person name="Turgeon B."/>
            <person name="Goodwin S."/>
            <person name="Spatafora J."/>
            <person name="Crous P."/>
            <person name="Grigoriev I."/>
        </authorList>
    </citation>
    <scope>NUCLEOTIDE SEQUENCE</scope>
    <source>
        <strain evidence="1">CBS 109.77</strain>
    </source>
</reference>
<sequence length="53" mass="5787">MAPIDNALAALRSLEPGEQINITQVAKKYGCNCTTLSKRWRGVQGSIAQKLKN</sequence>
<dbReference type="EMBL" id="MU003049">
    <property type="protein sequence ID" value="KAF2785467.1"/>
    <property type="molecule type" value="Genomic_DNA"/>
</dbReference>
<proteinExistence type="predicted"/>
<organism evidence="1 2">
    <name type="scientific">Melanomma pulvis-pyrius CBS 109.77</name>
    <dbReference type="NCBI Taxonomy" id="1314802"/>
    <lineage>
        <taxon>Eukaryota</taxon>
        <taxon>Fungi</taxon>
        <taxon>Dikarya</taxon>
        <taxon>Ascomycota</taxon>
        <taxon>Pezizomycotina</taxon>
        <taxon>Dothideomycetes</taxon>
        <taxon>Pleosporomycetidae</taxon>
        <taxon>Pleosporales</taxon>
        <taxon>Melanommataceae</taxon>
        <taxon>Melanomma</taxon>
    </lineage>
</organism>
<evidence type="ECO:0000313" key="1">
    <source>
        <dbReference type="EMBL" id="KAF2785467.1"/>
    </source>
</evidence>
<accession>A0A6A6WNP8</accession>
<dbReference type="OrthoDB" id="3942738at2759"/>
<evidence type="ECO:0008006" key="3">
    <source>
        <dbReference type="Google" id="ProtNLM"/>
    </source>
</evidence>
<name>A0A6A6WNP8_9PLEO</name>